<evidence type="ECO:0000313" key="3">
    <source>
        <dbReference type="EMBL" id="CUC09105.1"/>
    </source>
</evidence>
<feature type="coiled-coil region" evidence="1">
    <location>
        <begin position="235"/>
        <end position="269"/>
    </location>
</feature>
<reference evidence="3" key="1">
    <citation type="submission" date="2014-11" db="EMBL/GenBank/DDBJ databases">
        <title>Molecular phylogeny of cliff fern family Woodsiaceae with morphological implications.</title>
        <authorList>
            <person name="Shao Y.-Z."/>
            <person name="Wei R."/>
            <person name="Zhang X.-C."/>
        </authorList>
    </citation>
    <scope>NUCLEOTIDE SEQUENCE</scope>
</reference>
<gene>
    <name evidence="3" type="ORF">Cvel_15865.t1</name>
</gene>
<organism evidence="3">
    <name type="scientific">Chromera velia CCMP2878</name>
    <dbReference type="NCBI Taxonomy" id="1169474"/>
    <lineage>
        <taxon>Eukaryota</taxon>
        <taxon>Sar</taxon>
        <taxon>Alveolata</taxon>
        <taxon>Colpodellida</taxon>
        <taxon>Chromeraceae</taxon>
        <taxon>Chromera</taxon>
    </lineage>
</organism>
<evidence type="ECO:0000256" key="2">
    <source>
        <dbReference type="SAM" id="MobiDB-lite"/>
    </source>
</evidence>
<keyword evidence="1" id="KW-0175">Coiled coil</keyword>
<dbReference type="PhylomeDB" id="A0A0K6S6A2"/>
<feature type="coiled-coil region" evidence="1">
    <location>
        <begin position="403"/>
        <end position="480"/>
    </location>
</feature>
<accession>A0A0K6S6A2</accession>
<sequence length="744" mass="83669">MFIPTDGKPGSPKRYPTRAMRDSMWAVFGRESAQPIYEGSDMRERERDGAFPPREFQMQQQKLMGAESQPNSARPRRPRQAEVDMQMAKNDDLARLEEQLRVTPSTEDDSRRVSGLSNPTALWPGSEGRRDGNAVREVPLDLYRFDRRLARAEQTLEYVASQAAQMDAMRTRVSDLSSSVADLRSMFEKRVDSEVTQMEERMRGHICQQEERDSRFRQWATDAIASHGEKAAAEKSSTEDERDLLRTRLAEVEKASARLELRASAAETALSQAKHRLEGLTAISQMQSAQPNGGLPLGAVSQIREIVEEMQGGKDKALVKREAVTLMRSPSTEDPALTFIPISAGEGGGTGFAPPMGHSSNFQHNPAQVAVTQSLQAATDREDAHPTVLGLFKKEIAARLAMHGTLEDQLQTLHLRLDEVNEREAAALQEKRRMHEETMRRTFDLEQKEQDDKHEMERSIAALTSELDAAEERMRQRQEAGDREGHAALVAAEERQTATARDLLEQIGNVSRALTESFKTLDSKIPVTEQKVLNSVDEALQQQEKLATTHLAAVITRVQRLEGRAARAEALIQKEKARRTEGIVKQNAKADRIIKAVDKGQLQLLKELEQLRLDWQEMMEASAKEIQLHSDETKKYVSSEVRASLKTASLLMTLLGLFVSPSFHLSAYASWHSPHEGTDDTCPPNECIGHSHECLMDNTRMHSHLENALGIDKFVLCPFLPRRCGQWTVDWRTWQGTIGSFETR</sequence>
<name>A0A0K6S6A2_9ALVE</name>
<evidence type="ECO:0000256" key="1">
    <source>
        <dbReference type="SAM" id="Coils"/>
    </source>
</evidence>
<dbReference type="VEuPathDB" id="CryptoDB:Cvel_15865"/>
<protein>
    <submittedName>
        <fullName evidence="3">Uncharacterized protein</fullName>
    </submittedName>
</protein>
<feature type="region of interest" description="Disordered" evidence="2">
    <location>
        <begin position="102"/>
        <end position="132"/>
    </location>
</feature>
<proteinExistence type="predicted"/>
<feature type="coiled-coil region" evidence="1">
    <location>
        <begin position="551"/>
        <end position="578"/>
    </location>
</feature>
<dbReference type="AlphaFoldDB" id="A0A0K6S6A2"/>
<feature type="region of interest" description="Disordered" evidence="2">
    <location>
        <begin position="60"/>
        <end position="85"/>
    </location>
</feature>
<feature type="compositionally biased region" description="Polar residues" evidence="2">
    <location>
        <begin position="60"/>
        <end position="72"/>
    </location>
</feature>
<dbReference type="EMBL" id="CDMZ01000216">
    <property type="protein sequence ID" value="CUC09105.1"/>
    <property type="molecule type" value="Genomic_DNA"/>
</dbReference>